<evidence type="ECO:0000256" key="2">
    <source>
        <dbReference type="ARBA" id="ARBA00022679"/>
    </source>
</evidence>
<dbReference type="GeneID" id="96002015"/>
<evidence type="ECO:0000256" key="5">
    <source>
        <dbReference type="ARBA" id="ARBA00022840"/>
    </source>
</evidence>
<sequence length="322" mass="37008">MPLVNYHLPLMASSGQTERASLDHDFVTVKTFDSREGKVRLVRHKGTDKLRIIKSVRHDNRQKPPREARGLARLPQLHPNIIRLFAAELDFNGNGKMLFEYCRGGDLLQQCERFDSLNMNVPPLFALHIWISVGEALAFLHHGKVHDFGRNYRRVSGHREPLVHCDIKEDNVFLKWPGQRSGLPDVVLSDFGLSSSHPTPGNGCVPYFSPECRANKVRHLTYKTDIYSFGVMMHQILNFRVGFWPPGKNPDDVNVDKEYKGMGFTYVLRKCLIHKACKRGDFSSTSSPGLLGHLADFREKRSQMLQDSRQMIRPEWWNFRNG</sequence>
<evidence type="ECO:0000313" key="7">
    <source>
        <dbReference type="EMBL" id="KAL1590664.1"/>
    </source>
</evidence>
<name>A0AB34L098_9PEZI</name>
<gene>
    <name evidence="7" type="ORF">WHR41_00571</name>
</gene>
<dbReference type="PANTHER" id="PTHR43671:SF13">
    <property type="entry name" value="SERINE_THREONINE-PROTEIN KINASE NEK2"/>
    <property type="match status" value="1"/>
</dbReference>
<accession>A0AB34L098</accession>
<dbReference type="EC" id="2.7.11.1" evidence="1"/>
<keyword evidence="8" id="KW-1185">Reference proteome</keyword>
<reference evidence="7 8" key="1">
    <citation type="journal article" date="2020" name="Microbiol. Resour. Announc.">
        <title>Draft Genome Sequence of a Cladosporium Species Isolated from the Mesophotic Ascidian Didemnum maculosum.</title>
        <authorList>
            <person name="Gioti A."/>
            <person name="Siaperas R."/>
            <person name="Nikolaivits E."/>
            <person name="Le Goff G."/>
            <person name="Ouazzani J."/>
            <person name="Kotoulas G."/>
            <person name="Topakas E."/>
        </authorList>
    </citation>
    <scope>NUCLEOTIDE SEQUENCE [LARGE SCALE GENOMIC DNA]</scope>
    <source>
        <strain evidence="7 8">TM138-S3</strain>
    </source>
</reference>
<feature type="domain" description="Protein kinase" evidence="6">
    <location>
        <begin position="25"/>
        <end position="290"/>
    </location>
</feature>
<organism evidence="7 8">
    <name type="scientific">Cladosporium halotolerans</name>
    <dbReference type="NCBI Taxonomy" id="1052096"/>
    <lineage>
        <taxon>Eukaryota</taxon>
        <taxon>Fungi</taxon>
        <taxon>Dikarya</taxon>
        <taxon>Ascomycota</taxon>
        <taxon>Pezizomycotina</taxon>
        <taxon>Dothideomycetes</taxon>
        <taxon>Dothideomycetidae</taxon>
        <taxon>Cladosporiales</taxon>
        <taxon>Cladosporiaceae</taxon>
        <taxon>Cladosporium</taxon>
    </lineage>
</organism>
<keyword evidence="5" id="KW-0067">ATP-binding</keyword>
<dbReference type="SMART" id="SM00220">
    <property type="entry name" value="S_TKc"/>
    <property type="match status" value="1"/>
</dbReference>
<dbReference type="Gene3D" id="1.10.510.10">
    <property type="entry name" value="Transferase(Phosphotransferase) domain 1"/>
    <property type="match status" value="1"/>
</dbReference>
<evidence type="ECO:0000256" key="3">
    <source>
        <dbReference type="ARBA" id="ARBA00022741"/>
    </source>
</evidence>
<dbReference type="GO" id="GO:0005524">
    <property type="term" value="F:ATP binding"/>
    <property type="evidence" value="ECO:0007669"/>
    <property type="project" value="UniProtKB-KW"/>
</dbReference>
<comment type="caution">
    <text evidence="7">The sequence shown here is derived from an EMBL/GenBank/DDBJ whole genome shotgun (WGS) entry which is preliminary data.</text>
</comment>
<dbReference type="InterPro" id="IPR000719">
    <property type="entry name" value="Prot_kinase_dom"/>
</dbReference>
<dbReference type="SUPFAM" id="SSF56112">
    <property type="entry name" value="Protein kinase-like (PK-like)"/>
    <property type="match status" value="1"/>
</dbReference>
<keyword evidence="3" id="KW-0547">Nucleotide-binding</keyword>
<dbReference type="PROSITE" id="PS00108">
    <property type="entry name" value="PROTEIN_KINASE_ST"/>
    <property type="match status" value="1"/>
</dbReference>
<dbReference type="InterPro" id="IPR011009">
    <property type="entry name" value="Kinase-like_dom_sf"/>
</dbReference>
<keyword evidence="4" id="KW-0418">Kinase</keyword>
<protein>
    <recommendedName>
        <fullName evidence="1">non-specific serine/threonine protein kinase</fullName>
        <ecNumber evidence="1">2.7.11.1</ecNumber>
    </recommendedName>
</protein>
<dbReference type="InterPro" id="IPR050660">
    <property type="entry name" value="NEK_Ser/Thr_kinase"/>
</dbReference>
<dbReference type="AlphaFoldDB" id="A0AB34L098"/>
<dbReference type="RefSeq" id="XP_069233769.1">
    <property type="nucleotide sequence ID" value="XM_069369177.1"/>
</dbReference>
<dbReference type="PROSITE" id="PS50011">
    <property type="entry name" value="PROTEIN_KINASE_DOM"/>
    <property type="match status" value="1"/>
</dbReference>
<evidence type="ECO:0000259" key="6">
    <source>
        <dbReference type="PROSITE" id="PS50011"/>
    </source>
</evidence>
<proteinExistence type="predicted"/>
<dbReference type="Pfam" id="PF00069">
    <property type="entry name" value="Pkinase"/>
    <property type="match status" value="1"/>
</dbReference>
<evidence type="ECO:0000256" key="4">
    <source>
        <dbReference type="ARBA" id="ARBA00022777"/>
    </source>
</evidence>
<evidence type="ECO:0000256" key="1">
    <source>
        <dbReference type="ARBA" id="ARBA00012513"/>
    </source>
</evidence>
<dbReference type="GO" id="GO:0004674">
    <property type="term" value="F:protein serine/threonine kinase activity"/>
    <property type="evidence" value="ECO:0007669"/>
    <property type="project" value="UniProtKB-EC"/>
</dbReference>
<dbReference type="PANTHER" id="PTHR43671">
    <property type="entry name" value="SERINE/THREONINE-PROTEIN KINASE NEK"/>
    <property type="match status" value="1"/>
</dbReference>
<keyword evidence="2" id="KW-0808">Transferase</keyword>
<dbReference type="Proteomes" id="UP000803884">
    <property type="component" value="Unassembled WGS sequence"/>
</dbReference>
<dbReference type="EMBL" id="JAAQHG020000002">
    <property type="protein sequence ID" value="KAL1590664.1"/>
    <property type="molecule type" value="Genomic_DNA"/>
</dbReference>
<dbReference type="InterPro" id="IPR008271">
    <property type="entry name" value="Ser/Thr_kinase_AS"/>
</dbReference>
<evidence type="ECO:0000313" key="8">
    <source>
        <dbReference type="Proteomes" id="UP000803884"/>
    </source>
</evidence>